<evidence type="ECO:0000256" key="1">
    <source>
        <dbReference type="SAM" id="SignalP"/>
    </source>
</evidence>
<dbReference type="OrthoDB" id="3518533at2759"/>
<organism evidence="4">
    <name type="scientific">Colletotrichum graminicola (strain M1.001 / M2 / FGSC 10212)</name>
    <name type="common">Maize anthracnose fungus</name>
    <name type="synonym">Glomerella graminicola</name>
    <dbReference type="NCBI Taxonomy" id="645133"/>
    <lineage>
        <taxon>Eukaryota</taxon>
        <taxon>Fungi</taxon>
        <taxon>Dikarya</taxon>
        <taxon>Ascomycota</taxon>
        <taxon>Pezizomycotina</taxon>
        <taxon>Sordariomycetes</taxon>
        <taxon>Hypocreomycetidae</taxon>
        <taxon>Glomerellales</taxon>
        <taxon>Glomerellaceae</taxon>
        <taxon>Colletotrichum</taxon>
        <taxon>Colletotrichum graminicola species complex</taxon>
    </lineage>
</organism>
<evidence type="ECO:0000313" key="4">
    <source>
        <dbReference type="Proteomes" id="UP000008782"/>
    </source>
</evidence>
<dbReference type="RefSeq" id="XP_008091247.1">
    <property type="nucleotide sequence ID" value="XM_008093056.1"/>
</dbReference>
<gene>
    <name evidence="3" type="ORF">GLRG_01722</name>
</gene>
<dbReference type="Proteomes" id="UP000008782">
    <property type="component" value="Unassembled WGS sequence"/>
</dbReference>
<feature type="signal peptide" evidence="1">
    <location>
        <begin position="1"/>
        <end position="18"/>
    </location>
</feature>
<feature type="chain" id="PRO_5003180238" description="DUF7907 domain-containing protein" evidence="1">
    <location>
        <begin position="19"/>
        <end position="178"/>
    </location>
</feature>
<dbReference type="HOGENOM" id="CLU_1454290_0_0_1"/>
<protein>
    <recommendedName>
        <fullName evidence="2">DUF7907 domain-containing protein</fullName>
    </recommendedName>
</protein>
<evidence type="ECO:0000313" key="3">
    <source>
        <dbReference type="EMBL" id="EFQ27227.1"/>
    </source>
</evidence>
<dbReference type="GeneID" id="24407087"/>
<dbReference type="InterPro" id="IPR057229">
    <property type="entry name" value="DUF7907"/>
</dbReference>
<keyword evidence="4" id="KW-1185">Reference proteome</keyword>
<dbReference type="EMBL" id="GG697337">
    <property type="protein sequence ID" value="EFQ27227.1"/>
    <property type="molecule type" value="Genomic_DNA"/>
</dbReference>
<dbReference type="eggNOG" id="ENOG502RKDG">
    <property type="taxonomic scope" value="Eukaryota"/>
</dbReference>
<dbReference type="VEuPathDB" id="FungiDB:GLRG_01722"/>
<proteinExistence type="predicted"/>
<evidence type="ECO:0000259" key="2">
    <source>
        <dbReference type="Pfam" id="PF25484"/>
    </source>
</evidence>
<keyword evidence="1" id="KW-0732">Signal</keyword>
<dbReference type="AlphaFoldDB" id="E3Q948"/>
<sequence>MQTLLQTALLAVTAIAASLPTQIADGTNGFRLWANMIYPDLGPEWGSAVQGYELSYASSSQCQAEVILVPANQGSTFYAKNNTIGLYFEDESPLFAGMGLHWRATATVPSGRPVKLKCLDGTQGLTLTTNGVYYPGEMGPDFNGAFMACGREYIFLSFFAWGQRPLYGCTVVQLLPIY</sequence>
<dbReference type="Pfam" id="PF25484">
    <property type="entry name" value="DUF7907"/>
    <property type="match status" value="1"/>
</dbReference>
<accession>E3Q948</accession>
<reference evidence="4" key="1">
    <citation type="journal article" date="2012" name="Nat. Genet.">
        <title>Lifestyle transitions in plant pathogenic Colletotrichum fungi deciphered by genome and transcriptome analyses.</title>
        <authorList>
            <person name="O'Connell R.J."/>
            <person name="Thon M.R."/>
            <person name="Hacquard S."/>
            <person name="Amyotte S.G."/>
            <person name="Kleemann J."/>
            <person name="Torres M.F."/>
            <person name="Damm U."/>
            <person name="Buiate E.A."/>
            <person name="Epstein L."/>
            <person name="Alkan N."/>
            <person name="Altmueller J."/>
            <person name="Alvarado-Balderrama L."/>
            <person name="Bauser C.A."/>
            <person name="Becker C."/>
            <person name="Birren B.W."/>
            <person name="Chen Z."/>
            <person name="Choi J."/>
            <person name="Crouch J.A."/>
            <person name="Duvick J.P."/>
            <person name="Farman M.A."/>
            <person name="Gan P."/>
            <person name="Heiman D."/>
            <person name="Henrissat B."/>
            <person name="Howard R.J."/>
            <person name="Kabbage M."/>
            <person name="Koch C."/>
            <person name="Kracher B."/>
            <person name="Kubo Y."/>
            <person name="Law A.D."/>
            <person name="Lebrun M.-H."/>
            <person name="Lee Y.-H."/>
            <person name="Miyara I."/>
            <person name="Moore N."/>
            <person name="Neumann U."/>
            <person name="Nordstroem K."/>
            <person name="Panaccione D.G."/>
            <person name="Panstruga R."/>
            <person name="Place M."/>
            <person name="Proctor R.H."/>
            <person name="Prusky D."/>
            <person name="Rech G."/>
            <person name="Reinhardt R."/>
            <person name="Rollins J.A."/>
            <person name="Rounsley S."/>
            <person name="Schardl C.L."/>
            <person name="Schwartz D.C."/>
            <person name="Shenoy N."/>
            <person name="Shirasu K."/>
            <person name="Sikhakolli U.R."/>
            <person name="Stueber K."/>
            <person name="Sukno S.A."/>
            <person name="Sweigard J.A."/>
            <person name="Takano Y."/>
            <person name="Takahara H."/>
            <person name="Trail F."/>
            <person name="van der Does H.C."/>
            <person name="Voll L.M."/>
            <person name="Will I."/>
            <person name="Young S."/>
            <person name="Zeng Q."/>
            <person name="Zhang J."/>
            <person name="Zhou S."/>
            <person name="Dickman M.B."/>
            <person name="Schulze-Lefert P."/>
            <person name="Ver Loren van Themaat E."/>
            <person name="Ma L.-J."/>
            <person name="Vaillancourt L.J."/>
        </authorList>
    </citation>
    <scope>NUCLEOTIDE SEQUENCE [LARGE SCALE GENOMIC DNA]</scope>
    <source>
        <strain evidence="4">M1.001 / M2 / FGSC 10212</strain>
    </source>
</reference>
<name>E3Q948_COLGM</name>
<feature type="domain" description="DUF7907" evidence="2">
    <location>
        <begin position="28"/>
        <end position="177"/>
    </location>
</feature>